<dbReference type="GeneID" id="113473544"/>
<accession>A0A3Q0JNV0</accession>
<evidence type="ECO:0000313" key="2">
    <source>
        <dbReference type="Proteomes" id="UP000079169"/>
    </source>
</evidence>
<keyword evidence="2" id="KW-1185">Reference proteome</keyword>
<feature type="compositionally biased region" description="Basic and acidic residues" evidence="1">
    <location>
        <begin position="52"/>
        <end position="64"/>
    </location>
</feature>
<feature type="non-terminal residue" evidence="3">
    <location>
        <position position="64"/>
    </location>
</feature>
<proteinExistence type="predicted"/>
<protein>
    <submittedName>
        <fullName evidence="3">Histone chaperone ASF1-like</fullName>
    </submittedName>
</protein>
<name>A0A3Q0JNV0_DIACI</name>
<organism evidence="2 3">
    <name type="scientific">Diaphorina citri</name>
    <name type="common">Asian citrus psyllid</name>
    <dbReference type="NCBI Taxonomy" id="121845"/>
    <lineage>
        <taxon>Eukaryota</taxon>
        <taxon>Metazoa</taxon>
        <taxon>Ecdysozoa</taxon>
        <taxon>Arthropoda</taxon>
        <taxon>Hexapoda</taxon>
        <taxon>Insecta</taxon>
        <taxon>Pterygota</taxon>
        <taxon>Neoptera</taxon>
        <taxon>Paraneoptera</taxon>
        <taxon>Hemiptera</taxon>
        <taxon>Sternorrhyncha</taxon>
        <taxon>Psylloidea</taxon>
        <taxon>Psyllidae</taxon>
        <taxon>Diaphorininae</taxon>
        <taxon>Diaphorina</taxon>
    </lineage>
</organism>
<feature type="region of interest" description="Disordered" evidence="1">
    <location>
        <begin position="23"/>
        <end position="64"/>
    </location>
</feature>
<dbReference type="KEGG" id="dci:113473544"/>
<evidence type="ECO:0000313" key="3">
    <source>
        <dbReference type="RefSeq" id="XP_026688913.1"/>
    </source>
</evidence>
<dbReference type="PaxDb" id="121845-A0A3Q0JNV0"/>
<feature type="compositionally biased region" description="Acidic residues" evidence="1">
    <location>
        <begin position="31"/>
        <end position="51"/>
    </location>
</feature>
<gene>
    <name evidence="3" type="primary">LOC113473544</name>
</gene>
<sequence length="64" mass="7467">MGDVYYYYGISLLELAREEANLLNVDKKEEGEGEDEEEEEEEDEEMEEEKEDEGKEAEGGEKKE</sequence>
<dbReference type="RefSeq" id="XP_026688913.1">
    <property type="nucleotide sequence ID" value="XM_026833112.1"/>
</dbReference>
<reference evidence="3" key="1">
    <citation type="submission" date="2025-08" db="UniProtKB">
        <authorList>
            <consortium name="RefSeq"/>
        </authorList>
    </citation>
    <scope>IDENTIFICATION</scope>
</reference>
<dbReference type="Proteomes" id="UP000079169">
    <property type="component" value="Unplaced"/>
</dbReference>
<dbReference type="AlphaFoldDB" id="A0A3Q0JNV0"/>
<evidence type="ECO:0000256" key="1">
    <source>
        <dbReference type="SAM" id="MobiDB-lite"/>
    </source>
</evidence>